<accession>A0AAC8Z0U2</accession>
<evidence type="ECO:0000313" key="1">
    <source>
        <dbReference type="EMBL" id="AMU89512.1"/>
    </source>
</evidence>
<dbReference type="EMBL" id="CP013344">
    <property type="protein sequence ID" value="AMU89512.1"/>
    <property type="molecule type" value="Genomic_DNA"/>
</dbReference>
<dbReference type="KEGG" id="smaz:LH19_09070"/>
<dbReference type="AlphaFoldDB" id="A0AAC8Z0U2"/>
<evidence type="ECO:0000313" key="2">
    <source>
        <dbReference type="Proteomes" id="UP000076088"/>
    </source>
</evidence>
<keyword evidence="2" id="KW-1185">Reference proteome</keyword>
<dbReference type="RefSeq" id="WP_054727171.1">
    <property type="nucleotide sequence ID" value="NZ_CP009429.1"/>
</dbReference>
<reference evidence="1 2" key="2">
    <citation type="journal article" date="2016" name="Genome Announc.">
        <title>Complete Genome Sequence of Sphingopyxis macrogoltabida Strain 203N (NBRC 111659), a Polyethylene Glycol Degrader.</title>
        <authorList>
            <person name="Ohtsubo Y."/>
            <person name="Nonoyama S."/>
            <person name="Nagata Y."/>
            <person name="Numata M."/>
            <person name="Tsuchikane K."/>
            <person name="Hosoyama A."/>
            <person name="Yamazoe A."/>
            <person name="Tsuda M."/>
            <person name="Fujita N."/>
            <person name="Kawai F."/>
        </authorList>
    </citation>
    <scope>NUCLEOTIDE SEQUENCE [LARGE SCALE GENOMIC DNA]</scope>
    <source>
        <strain evidence="1 2">203N</strain>
    </source>
</reference>
<reference evidence="2" key="1">
    <citation type="submission" date="2015-11" db="EMBL/GenBank/DDBJ databases">
        <title>Complete genome sequence of a polyethylene-glycol degrader Sphingopyxis macrogoltabida 203N (NBRC 111659).</title>
        <authorList>
            <person name="Yoshiyuki O."/>
            <person name="Shouta N."/>
            <person name="Nagata Y."/>
            <person name="Numata M."/>
            <person name="Tsuchikane K."/>
            <person name="Hosoyama A."/>
            <person name="Yamazoe A."/>
            <person name="Tsuda M."/>
            <person name="Fujita N."/>
            <person name="Kawai F."/>
        </authorList>
    </citation>
    <scope>NUCLEOTIDE SEQUENCE [LARGE SCALE GENOMIC DNA]</scope>
    <source>
        <strain evidence="2">203N</strain>
    </source>
</reference>
<proteinExistence type="predicted"/>
<sequence length="63" mass="6937">MAIKMQNPGVQAGASRDLLLGGWSHPLSTAQDWRVQMLASRYCLPPSMARDVVWLCFGEGCND</sequence>
<organism evidence="1 2">
    <name type="scientific">Sphingopyxis macrogoltabida</name>
    <name type="common">Sphingomonas macrogoltabidus</name>
    <dbReference type="NCBI Taxonomy" id="33050"/>
    <lineage>
        <taxon>Bacteria</taxon>
        <taxon>Pseudomonadati</taxon>
        <taxon>Pseudomonadota</taxon>
        <taxon>Alphaproteobacteria</taxon>
        <taxon>Sphingomonadales</taxon>
        <taxon>Sphingomonadaceae</taxon>
        <taxon>Sphingopyxis</taxon>
    </lineage>
</organism>
<gene>
    <name evidence="1" type="ORF">ATM17_10770</name>
</gene>
<name>A0AAC8Z0U2_SPHMC</name>
<dbReference type="Proteomes" id="UP000076088">
    <property type="component" value="Chromosome"/>
</dbReference>
<protein>
    <submittedName>
        <fullName evidence="1">Uncharacterized protein</fullName>
    </submittedName>
</protein>